<evidence type="ECO:0000256" key="3">
    <source>
        <dbReference type="ARBA" id="ARBA00022722"/>
    </source>
</evidence>
<dbReference type="PANTHER" id="PTHR30194:SF3">
    <property type="entry name" value="CROSSOVER JUNCTION ENDODEOXYRIBONUCLEASE RUVC"/>
    <property type="match status" value="1"/>
</dbReference>
<keyword evidence="6 13" id="KW-0227">DNA damage</keyword>
<evidence type="ECO:0000256" key="10">
    <source>
        <dbReference type="ARBA" id="ARBA00023172"/>
    </source>
</evidence>
<dbReference type="InterPro" id="IPR012337">
    <property type="entry name" value="RNaseH-like_sf"/>
</dbReference>
<dbReference type="EC" id="3.1.21.10" evidence="13 14"/>
<keyword evidence="10 13" id="KW-0233">DNA recombination</keyword>
<evidence type="ECO:0000256" key="11">
    <source>
        <dbReference type="ARBA" id="ARBA00023204"/>
    </source>
</evidence>
<comment type="similarity">
    <text evidence="1 13">Belongs to the RuvC family.</text>
</comment>
<protein>
    <recommendedName>
        <fullName evidence="13 14">Crossover junction endodeoxyribonuclease RuvC</fullName>
        <ecNumber evidence="13 14">3.1.21.10</ecNumber>
    </recommendedName>
    <alternativeName>
        <fullName evidence="13">Holliday junction nuclease RuvC</fullName>
    </alternativeName>
    <alternativeName>
        <fullName evidence="13">Holliday junction resolvase RuvC</fullName>
    </alternativeName>
</protein>
<evidence type="ECO:0000313" key="16">
    <source>
        <dbReference type="Proteomes" id="UP000232883"/>
    </source>
</evidence>
<feature type="binding site" evidence="13">
    <location>
        <position position="158"/>
    </location>
    <ligand>
        <name>Mg(2+)</name>
        <dbReference type="ChEBI" id="CHEBI:18420"/>
        <label>1</label>
    </ligand>
</feature>
<evidence type="ECO:0000256" key="2">
    <source>
        <dbReference type="ARBA" id="ARBA00022490"/>
    </source>
</evidence>
<reference evidence="15 16" key="1">
    <citation type="submission" date="2017-11" db="EMBL/GenBank/DDBJ databases">
        <title>Taxonomic description and genome sequences of Spirosoma HA7 sp. nov., isolated from pollen microhabitat of Corylus avellana.</title>
        <authorList>
            <person name="Ambika Manirajan B."/>
            <person name="Suarez C."/>
            <person name="Ratering S."/>
            <person name="Geissler-Plaum R."/>
            <person name="Cardinale M."/>
            <person name="Sylvia S."/>
        </authorList>
    </citation>
    <scope>NUCLEOTIDE SEQUENCE [LARGE SCALE GENOMIC DNA]</scope>
    <source>
        <strain evidence="15 16">HA7</strain>
    </source>
</reference>
<organism evidence="15 16">
    <name type="scientific">Spirosoma pollinicola</name>
    <dbReference type="NCBI Taxonomy" id="2057025"/>
    <lineage>
        <taxon>Bacteria</taxon>
        <taxon>Pseudomonadati</taxon>
        <taxon>Bacteroidota</taxon>
        <taxon>Cytophagia</taxon>
        <taxon>Cytophagales</taxon>
        <taxon>Cytophagaceae</taxon>
        <taxon>Spirosoma</taxon>
    </lineage>
</organism>
<dbReference type="InterPro" id="IPR002176">
    <property type="entry name" value="X-over_junc_endoDNase_RuvC"/>
</dbReference>
<dbReference type="RefSeq" id="WP_100992910.1">
    <property type="nucleotide sequence ID" value="NZ_CP025096.1"/>
</dbReference>
<dbReference type="Proteomes" id="UP000232883">
    <property type="component" value="Chromosome"/>
</dbReference>
<name>A0A2K8Z919_9BACT</name>
<keyword evidence="16" id="KW-1185">Reference proteome</keyword>
<feature type="active site" evidence="13">
    <location>
        <position position="25"/>
    </location>
</feature>
<dbReference type="CDD" id="cd16962">
    <property type="entry name" value="RuvC"/>
    <property type="match status" value="1"/>
</dbReference>
<evidence type="ECO:0000256" key="13">
    <source>
        <dbReference type="HAMAP-Rule" id="MF_00034"/>
    </source>
</evidence>
<evidence type="ECO:0000256" key="6">
    <source>
        <dbReference type="ARBA" id="ARBA00022763"/>
    </source>
</evidence>
<dbReference type="GO" id="GO:0008821">
    <property type="term" value="F:crossover junction DNA endonuclease activity"/>
    <property type="evidence" value="ECO:0007669"/>
    <property type="project" value="UniProtKB-UniRule"/>
</dbReference>
<dbReference type="FunFam" id="3.30.420.10:FF:000002">
    <property type="entry name" value="Crossover junction endodeoxyribonuclease RuvC"/>
    <property type="match status" value="1"/>
</dbReference>
<feature type="binding site" evidence="13">
    <location>
        <position position="25"/>
    </location>
    <ligand>
        <name>Mg(2+)</name>
        <dbReference type="ChEBI" id="CHEBI:18420"/>
        <label>1</label>
    </ligand>
</feature>
<dbReference type="GO" id="GO:0006310">
    <property type="term" value="P:DNA recombination"/>
    <property type="evidence" value="ECO:0007669"/>
    <property type="project" value="UniProtKB-UniRule"/>
</dbReference>
<keyword evidence="4 13" id="KW-0479">Metal-binding</keyword>
<dbReference type="HAMAP" id="MF_00034">
    <property type="entry name" value="RuvC"/>
    <property type="match status" value="1"/>
</dbReference>
<dbReference type="InterPro" id="IPR036397">
    <property type="entry name" value="RNaseH_sf"/>
</dbReference>
<dbReference type="OrthoDB" id="9805499at2"/>
<dbReference type="Pfam" id="PF02075">
    <property type="entry name" value="RuvC"/>
    <property type="match status" value="1"/>
</dbReference>
<dbReference type="InterPro" id="IPR020563">
    <property type="entry name" value="X-over_junc_endoDNase_Mg_BS"/>
</dbReference>
<keyword evidence="2 13" id="KW-0963">Cytoplasm</keyword>
<dbReference type="Gene3D" id="3.30.420.10">
    <property type="entry name" value="Ribonuclease H-like superfamily/Ribonuclease H"/>
    <property type="match status" value="1"/>
</dbReference>
<comment type="subcellular location">
    <subcellularLocation>
        <location evidence="13">Cytoplasm</location>
    </subcellularLocation>
</comment>
<evidence type="ECO:0000256" key="5">
    <source>
        <dbReference type="ARBA" id="ARBA00022759"/>
    </source>
</evidence>
<keyword evidence="11 13" id="KW-0234">DNA repair</keyword>
<comment type="cofactor">
    <cofactor evidence="13">
        <name>Mg(2+)</name>
        <dbReference type="ChEBI" id="CHEBI:18420"/>
    </cofactor>
    <text evidence="13">Binds 2 Mg(2+) ion per subunit.</text>
</comment>
<feature type="binding site" evidence="13">
    <location>
        <position position="85"/>
    </location>
    <ligand>
        <name>Mg(2+)</name>
        <dbReference type="ChEBI" id="CHEBI:18420"/>
        <label>2</label>
    </ligand>
</feature>
<dbReference type="SUPFAM" id="SSF53098">
    <property type="entry name" value="Ribonuclease H-like"/>
    <property type="match status" value="1"/>
</dbReference>
<dbReference type="GO" id="GO:0006281">
    <property type="term" value="P:DNA repair"/>
    <property type="evidence" value="ECO:0007669"/>
    <property type="project" value="UniProtKB-UniRule"/>
</dbReference>
<dbReference type="AlphaFoldDB" id="A0A2K8Z919"/>
<dbReference type="GO" id="GO:0048476">
    <property type="term" value="C:Holliday junction resolvase complex"/>
    <property type="evidence" value="ECO:0007669"/>
    <property type="project" value="UniProtKB-UniRule"/>
</dbReference>
<keyword evidence="5 13" id="KW-0255">Endonuclease</keyword>
<feature type="active site" evidence="13">
    <location>
        <position position="85"/>
    </location>
</feature>
<evidence type="ECO:0000256" key="14">
    <source>
        <dbReference type="NCBIfam" id="TIGR00228"/>
    </source>
</evidence>
<proteinExistence type="inferred from homology"/>
<accession>A0A2K8Z919</accession>
<keyword evidence="3 13" id="KW-0540">Nuclease</keyword>
<evidence type="ECO:0000256" key="7">
    <source>
        <dbReference type="ARBA" id="ARBA00022801"/>
    </source>
</evidence>
<gene>
    <name evidence="13" type="primary">ruvC</name>
    <name evidence="15" type="ORF">CWM47_33720</name>
</gene>
<dbReference type="KEGG" id="spir:CWM47_33720"/>
<comment type="catalytic activity">
    <reaction evidence="12 13">
        <text>Endonucleolytic cleavage at a junction such as a reciprocal single-stranded crossover between two homologous DNA duplexes (Holliday junction).</text>
        <dbReference type="EC" id="3.1.21.10"/>
    </reaction>
</comment>
<evidence type="ECO:0000313" key="15">
    <source>
        <dbReference type="EMBL" id="AUD06365.1"/>
    </source>
</evidence>
<sequence>MIINPTASIITPNSQLSEKIILGVDPGTQVAGYGIISVKGGVMTMIQYGVVQLSKYTTYQLKLQKLHETMLRLIDEYHPDEMAIEDPFFGKNVQSMLKLGRAQGVVMAAGLSRNIPIVEYAPRRIKQSVTGNGNASKDQVSQMVGHLLKETLDAKFFDATDALAIAICHHFHENALPVAPGKKNKKGAWGAFVSENANRVM</sequence>
<comment type="subunit">
    <text evidence="13">Homodimer which binds Holliday junction (HJ) DNA. The HJ becomes 2-fold symmetrical on binding to RuvC with unstacked arms; it has a different conformation from HJ DNA in complex with RuvA. In the full resolvosome a probable DNA-RuvA(4)-RuvB(12)-RuvC(2) complex forms which resolves the HJ.</text>
</comment>
<keyword evidence="9 13" id="KW-0238">DNA-binding</keyword>
<dbReference type="NCBIfam" id="TIGR00228">
    <property type="entry name" value="ruvC"/>
    <property type="match status" value="1"/>
</dbReference>
<dbReference type="PROSITE" id="PS01321">
    <property type="entry name" value="RUVC"/>
    <property type="match status" value="1"/>
</dbReference>
<keyword evidence="7 13" id="KW-0378">Hydrolase</keyword>
<dbReference type="GO" id="GO:0000287">
    <property type="term" value="F:magnesium ion binding"/>
    <property type="evidence" value="ECO:0007669"/>
    <property type="project" value="UniProtKB-UniRule"/>
</dbReference>
<dbReference type="GO" id="GO:0005737">
    <property type="term" value="C:cytoplasm"/>
    <property type="evidence" value="ECO:0007669"/>
    <property type="project" value="UniProtKB-SubCell"/>
</dbReference>
<dbReference type="PRINTS" id="PR00696">
    <property type="entry name" value="RSOLVASERUVC"/>
</dbReference>
<evidence type="ECO:0000256" key="9">
    <source>
        <dbReference type="ARBA" id="ARBA00023125"/>
    </source>
</evidence>
<dbReference type="GO" id="GO:0003677">
    <property type="term" value="F:DNA binding"/>
    <property type="evidence" value="ECO:0007669"/>
    <property type="project" value="UniProtKB-KW"/>
</dbReference>
<evidence type="ECO:0000256" key="4">
    <source>
        <dbReference type="ARBA" id="ARBA00022723"/>
    </source>
</evidence>
<dbReference type="EMBL" id="CP025096">
    <property type="protein sequence ID" value="AUD06365.1"/>
    <property type="molecule type" value="Genomic_DNA"/>
</dbReference>
<keyword evidence="8 13" id="KW-0460">Magnesium</keyword>
<evidence type="ECO:0000256" key="12">
    <source>
        <dbReference type="ARBA" id="ARBA00029354"/>
    </source>
</evidence>
<dbReference type="PANTHER" id="PTHR30194">
    <property type="entry name" value="CROSSOVER JUNCTION ENDODEOXYRIBONUCLEASE RUVC"/>
    <property type="match status" value="1"/>
</dbReference>
<comment type="function">
    <text evidence="13">The RuvA-RuvB-RuvC complex processes Holliday junction (HJ) DNA during genetic recombination and DNA repair. Endonuclease that resolves HJ intermediates. Cleaves cruciform DNA by making single-stranded nicks across the HJ at symmetrical positions within the homologous arms, yielding a 5'-phosphate and a 3'-hydroxyl group; requires a central core of homology in the junction. The consensus cleavage sequence is 5'-(A/T)TT(C/G)-3'. Cleavage occurs on the 3'-side of the TT dinucleotide at the point of strand exchange. HJ branch migration catalyzed by RuvA-RuvB allows RuvC to scan DNA until it finds its consensus sequence, where it cleaves and resolves the cruciform DNA.</text>
</comment>
<feature type="active site" evidence="13">
    <location>
        <position position="158"/>
    </location>
</feature>
<evidence type="ECO:0000256" key="1">
    <source>
        <dbReference type="ARBA" id="ARBA00009518"/>
    </source>
</evidence>
<evidence type="ECO:0000256" key="8">
    <source>
        <dbReference type="ARBA" id="ARBA00022842"/>
    </source>
</evidence>